<organism evidence="1 2">
    <name type="scientific">Schizopora paradoxa</name>
    <dbReference type="NCBI Taxonomy" id="27342"/>
    <lineage>
        <taxon>Eukaryota</taxon>
        <taxon>Fungi</taxon>
        <taxon>Dikarya</taxon>
        <taxon>Basidiomycota</taxon>
        <taxon>Agaricomycotina</taxon>
        <taxon>Agaricomycetes</taxon>
        <taxon>Hymenochaetales</taxon>
        <taxon>Schizoporaceae</taxon>
        <taxon>Schizopora</taxon>
    </lineage>
</organism>
<gene>
    <name evidence="1" type="ORF">SCHPADRAFT_888795</name>
</gene>
<dbReference type="Proteomes" id="UP000053477">
    <property type="component" value="Unassembled WGS sequence"/>
</dbReference>
<sequence length="267" mass="30393">MAQASFWQNYNPHSSIYSKFSCNELKRGSRRRFQAREYGHGFVLSITHVLAGLTYDSRSRTEIIFSAFVNEFQETLLNFHLIRERTPDRNVYALAILRIFARALRQESTFVLKPYWDDDAIDEGQQDRSSRSIIPRTWHTSSLPLSAGRHVWNGEASTTTATKERSAPQPGNRRYHAVQRKLARVFSPAGLNATIVVVGIKTVTSRTICWGQATALLMILVRWNQPVQLSQGFIASACINECIVHQRPVISKHPVHEEIVPFADPTE</sequence>
<keyword evidence="2" id="KW-1185">Reference proteome</keyword>
<dbReference type="AlphaFoldDB" id="A0A0H2RTW6"/>
<evidence type="ECO:0000313" key="2">
    <source>
        <dbReference type="Proteomes" id="UP000053477"/>
    </source>
</evidence>
<reference evidence="1 2" key="1">
    <citation type="submission" date="2015-04" db="EMBL/GenBank/DDBJ databases">
        <title>Complete genome sequence of Schizopora paradoxa KUC8140, a cosmopolitan wood degrader in East Asia.</title>
        <authorList>
            <consortium name="DOE Joint Genome Institute"/>
            <person name="Min B."/>
            <person name="Park H."/>
            <person name="Jang Y."/>
            <person name="Kim J.-J."/>
            <person name="Kim K.H."/>
            <person name="Pangilinan J."/>
            <person name="Lipzen A."/>
            <person name="Riley R."/>
            <person name="Grigoriev I.V."/>
            <person name="Spatafora J.W."/>
            <person name="Choi I.-G."/>
        </authorList>
    </citation>
    <scope>NUCLEOTIDE SEQUENCE [LARGE SCALE GENOMIC DNA]</scope>
    <source>
        <strain evidence="1 2">KUC8140</strain>
    </source>
</reference>
<protein>
    <submittedName>
        <fullName evidence="1">Uncharacterized protein</fullName>
    </submittedName>
</protein>
<evidence type="ECO:0000313" key="1">
    <source>
        <dbReference type="EMBL" id="KLO15032.1"/>
    </source>
</evidence>
<proteinExistence type="predicted"/>
<accession>A0A0H2RTW6</accession>
<name>A0A0H2RTW6_9AGAM</name>
<dbReference type="InParanoid" id="A0A0H2RTW6"/>
<dbReference type="EMBL" id="KQ085935">
    <property type="protein sequence ID" value="KLO15032.1"/>
    <property type="molecule type" value="Genomic_DNA"/>
</dbReference>